<dbReference type="NCBIfam" id="NF004403">
    <property type="entry name" value="PRK05758.2-4"/>
    <property type="match status" value="1"/>
</dbReference>
<dbReference type="Pfam" id="PF00213">
    <property type="entry name" value="OSCP"/>
    <property type="match status" value="1"/>
</dbReference>
<dbReference type="GO" id="GO:0005886">
    <property type="term" value="C:plasma membrane"/>
    <property type="evidence" value="ECO:0007669"/>
    <property type="project" value="UniProtKB-SubCell"/>
</dbReference>
<name>A0A1Z1N5V9_LACJH</name>
<reference evidence="10 11" key="1">
    <citation type="submission" date="2017-05" db="EMBL/GenBank/DDBJ databases">
        <title>Lactobacillus johnsonii from commercial turkeys.</title>
        <authorList>
            <person name="Johnson T.J."/>
            <person name="Youmans B."/>
        </authorList>
    </citation>
    <scope>NUCLEOTIDE SEQUENCE [LARGE SCALE GENOMIC DNA]</scope>
    <source>
        <strain evidence="10 11">UMNLJ54</strain>
    </source>
</reference>
<dbReference type="Proteomes" id="UP000216448">
    <property type="component" value="Unassembled WGS sequence"/>
</dbReference>
<organism evidence="9 12">
    <name type="scientific">Lactobacillus johnsonii</name>
    <dbReference type="NCBI Taxonomy" id="33959"/>
    <lineage>
        <taxon>Bacteria</taxon>
        <taxon>Bacillati</taxon>
        <taxon>Bacillota</taxon>
        <taxon>Bacilli</taxon>
        <taxon>Lactobacillales</taxon>
        <taxon>Lactobacillaceae</taxon>
        <taxon>Lactobacillus</taxon>
    </lineage>
</organism>
<dbReference type="HAMAP" id="MF_01416">
    <property type="entry name" value="ATP_synth_delta_bact"/>
    <property type="match status" value="1"/>
</dbReference>
<comment type="function">
    <text evidence="8">This protein is part of the stalk that links CF(0) to CF(1). It either transmits conformational changes from CF(0) to CF(1) or is implicated in proton conduction.</text>
</comment>
<dbReference type="AlphaFoldDB" id="A0A1Z1N5V9"/>
<dbReference type="PRINTS" id="PR00125">
    <property type="entry name" value="ATPASEDELTA"/>
</dbReference>
<comment type="similarity">
    <text evidence="8">Belongs to the ATPase delta chain family.</text>
</comment>
<dbReference type="EMBL" id="DYYQ01000044">
    <property type="protein sequence ID" value="HJE49926.1"/>
    <property type="molecule type" value="Genomic_DNA"/>
</dbReference>
<evidence type="ECO:0000256" key="5">
    <source>
        <dbReference type="ARBA" id="ARBA00023136"/>
    </source>
</evidence>
<evidence type="ECO:0000313" key="12">
    <source>
        <dbReference type="Proteomes" id="UP000732527"/>
    </source>
</evidence>
<dbReference type="RefSeq" id="WP_012846388.1">
    <property type="nucleotide sequence ID" value="NZ_CP021703.1"/>
</dbReference>
<dbReference type="GO" id="GO:0046933">
    <property type="term" value="F:proton-transporting ATP synthase activity, rotational mechanism"/>
    <property type="evidence" value="ECO:0007669"/>
    <property type="project" value="UniProtKB-UniRule"/>
</dbReference>
<dbReference type="GO" id="GO:0045259">
    <property type="term" value="C:proton-transporting ATP synthase complex"/>
    <property type="evidence" value="ECO:0007669"/>
    <property type="project" value="UniProtKB-KW"/>
</dbReference>
<dbReference type="NCBIfam" id="TIGR01145">
    <property type="entry name" value="ATP_synt_delta"/>
    <property type="match status" value="1"/>
</dbReference>
<comment type="caution">
    <text evidence="9">The sequence shown here is derived from an EMBL/GenBank/DDBJ whole genome shotgun (WGS) entry which is preliminary data.</text>
</comment>
<evidence type="ECO:0000256" key="3">
    <source>
        <dbReference type="ARBA" id="ARBA00022781"/>
    </source>
</evidence>
<keyword evidence="7 8" id="KW-0066">ATP synthesis</keyword>
<dbReference type="InterPro" id="IPR026015">
    <property type="entry name" value="ATP_synth_OSCP/delta_N_sf"/>
</dbReference>
<dbReference type="InterPro" id="IPR020781">
    <property type="entry name" value="ATPase_OSCP/d_CS"/>
</dbReference>
<reference evidence="9" key="3">
    <citation type="submission" date="2021-09" db="EMBL/GenBank/DDBJ databases">
        <authorList>
            <person name="Gilroy R."/>
        </authorList>
    </citation>
    <scope>NUCLEOTIDE SEQUENCE</scope>
    <source>
        <strain evidence="9">CHK192-2623</strain>
    </source>
</reference>
<dbReference type="Proteomes" id="UP000732527">
    <property type="component" value="Unassembled WGS sequence"/>
</dbReference>
<evidence type="ECO:0000256" key="6">
    <source>
        <dbReference type="ARBA" id="ARBA00023196"/>
    </source>
</evidence>
<evidence type="ECO:0000256" key="2">
    <source>
        <dbReference type="ARBA" id="ARBA00022448"/>
    </source>
</evidence>
<keyword evidence="6 8" id="KW-0139">CF(1)</keyword>
<dbReference type="EMBL" id="NIBB01000001">
    <property type="protein sequence ID" value="PAB53860.1"/>
    <property type="molecule type" value="Genomic_DNA"/>
</dbReference>
<comment type="subcellular location">
    <subcellularLocation>
        <location evidence="8">Cell membrane</location>
        <topology evidence="8">Peripheral membrane protein</topology>
    </subcellularLocation>
    <subcellularLocation>
        <location evidence="1">Membrane</location>
    </subcellularLocation>
</comment>
<dbReference type="SUPFAM" id="SSF47928">
    <property type="entry name" value="N-terminal domain of the delta subunit of the F1F0-ATP synthase"/>
    <property type="match status" value="1"/>
</dbReference>
<keyword evidence="2 8" id="KW-0813">Transport</keyword>
<sequence>MALSREEIASRYSKALFAYAQDANSLDAVHEDMNVLLQVAKANPDMLRLLSDPIIRKDQKEEFLSSFSDKFSVETKNFLDFLLEYRRFESLTAIIEAFNTLYDEYKNIASGTAVSAIKLNEDELSRISQAYAKKYGFKELILTNKVDQSILGGIILKVGDRIIDGSIRTRLQQIREQLIENR</sequence>
<keyword evidence="3 8" id="KW-0375">Hydrogen ion transport</keyword>
<evidence type="ECO:0000313" key="10">
    <source>
        <dbReference type="EMBL" id="PAB53860.1"/>
    </source>
</evidence>
<evidence type="ECO:0000313" key="9">
    <source>
        <dbReference type="EMBL" id="HJE49926.1"/>
    </source>
</evidence>
<accession>A0A1Z1N5V9</accession>
<reference evidence="9" key="2">
    <citation type="journal article" date="2021" name="PeerJ">
        <title>Extensive microbial diversity within the chicken gut microbiome revealed by metagenomics and culture.</title>
        <authorList>
            <person name="Gilroy R."/>
            <person name="Ravi A."/>
            <person name="Getino M."/>
            <person name="Pursley I."/>
            <person name="Horton D.L."/>
            <person name="Alikhan N.F."/>
            <person name="Baker D."/>
            <person name="Gharbi K."/>
            <person name="Hall N."/>
            <person name="Watson M."/>
            <person name="Adriaenssens E.M."/>
            <person name="Foster-Nyarko E."/>
            <person name="Jarju S."/>
            <person name="Secka A."/>
            <person name="Antonio M."/>
            <person name="Oren A."/>
            <person name="Chaudhuri R.R."/>
            <person name="La Ragione R."/>
            <person name="Hildebrand F."/>
            <person name="Pallen M.J."/>
        </authorList>
    </citation>
    <scope>NUCLEOTIDE SEQUENCE</scope>
    <source>
        <strain evidence="9">CHK192-2623</strain>
    </source>
</reference>
<evidence type="ECO:0000256" key="4">
    <source>
        <dbReference type="ARBA" id="ARBA00023065"/>
    </source>
</evidence>
<keyword evidence="4 8" id="KW-0406">Ion transport</keyword>
<dbReference type="PROSITE" id="PS00389">
    <property type="entry name" value="ATPASE_DELTA"/>
    <property type="match status" value="1"/>
</dbReference>
<dbReference type="PANTHER" id="PTHR11910">
    <property type="entry name" value="ATP SYNTHASE DELTA CHAIN"/>
    <property type="match status" value="1"/>
</dbReference>
<proteinExistence type="inferred from homology"/>
<evidence type="ECO:0000256" key="8">
    <source>
        <dbReference type="HAMAP-Rule" id="MF_01416"/>
    </source>
</evidence>
<gene>
    <name evidence="8" type="primary">atpH</name>
    <name evidence="10" type="ORF">A3P64_00345</name>
    <name evidence="9" type="ORF">K8V69_07090</name>
</gene>
<comment type="function">
    <text evidence="8">F(1)F(0) ATP synthase produces ATP from ADP in the presence of a proton or sodium gradient. F-type ATPases consist of two structural domains, F(1) containing the extramembraneous catalytic core and F(0) containing the membrane proton channel, linked together by a central stalk and a peripheral stalk. During catalysis, ATP synthesis in the catalytic domain of F(1) is coupled via a rotary mechanism of the central stalk subunits to proton translocation.</text>
</comment>
<evidence type="ECO:0000256" key="1">
    <source>
        <dbReference type="ARBA" id="ARBA00004370"/>
    </source>
</evidence>
<keyword evidence="5 8" id="KW-0472">Membrane</keyword>
<dbReference type="Gene3D" id="1.10.520.20">
    <property type="entry name" value="N-terminal domain of the delta subunit of the F1F0-ATP synthase"/>
    <property type="match status" value="1"/>
</dbReference>
<protein>
    <recommendedName>
        <fullName evidence="8">ATP synthase subunit delta</fullName>
    </recommendedName>
    <alternativeName>
        <fullName evidence="8">ATP synthase F(1) sector subunit delta</fullName>
    </alternativeName>
    <alternativeName>
        <fullName evidence="8">F-type ATPase subunit delta</fullName>
        <shortName evidence="8">F-ATPase subunit delta</shortName>
    </alternativeName>
</protein>
<evidence type="ECO:0000256" key="7">
    <source>
        <dbReference type="ARBA" id="ARBA00023310"/>
    </source>
</evidence>
<keyword evidence="8" id="KW-1003">Cell membrane</keyword>
<evidence type="ECO:0000313" key="11">
    <source>
        <dbReference type="Proteomes" id="UP000216448"/>
    </source>
</evidence>
<dbReference type="InterPro" id="IPR000711">
    <property type="entry name" value="ATPase_OSCP/dsu"/>
</dbReference>